<evidence type="ECO:0000256" key="2">
    <source>
        <dbReference type="ARBA" id="ARBA00009700"/>
    </source>
</evidence>
<dbReference type="InterPro" id="IPR012926">
    <property type="entry name" value="TMEM120A/B"/>
</dbReference>
<feature type="transmembrane region" description="Helical" evidence="6">
    <location>
        <begin position="352"/>
        <end position="375"/>
    </location>
</feature>
<evidence type="ECO:0000256" key="5">
    <source>
        <dbReference type="ARBA" id="ARBA00023136"/>
    </source>
</evidence>
<evidence type="ECO:0000256" key="1">
    <source>
        <dbReference type="ARBA" id="ARBA00004141"/>
    </source>
</evidence>
<sequence length="400" mass="46925">MSHSRNICKLVELYSITIRPVVMSIDYCIVESLNKALFFSAVEAMSANKYKNILDEWHALSKECIEMERKHDVYLSKMRELSKQQEACLKAVKHASYRLNQINADFKSLEKNTKVDEEDASDIETMKREMVELESKLAEMKGELPVPKNGLYLSIILGSNLNLSLLNKNDRYRYKQDYEKFKLSVTYAQLLLIVVALIFRARIFDSLLNFVLVWYYCTLTIREAILSINGSRIKGWWMTHHYVSCVLSGVTLTWKDSECYRAFRTQFLLFVLYIAFVQVLQSQYQRGCLRRLHALGQRYTMDITVEGFSSWMFRGLTFLIPFLVLAYIFQFYNCYVLITLYNMMDCAGQWQVPALAVMFFLVACCNSFTLLRVIINKFKQSGSYSTLFYMQTKYRFNKLE</sequence>
<evidence type="ECO:0000313" key="7">
    <source>
        <dbReference type="Proteomes" id="UP000887569"/>
    </source>
</evidence>
<evidence type="ECO:0000256" key="3">
    <source>
        <dbReference type="ARBA" id="ARBA00022692"/>
    </source>
</evidence>
<feature type="transmembrane region" description="Helical" evidence="6">
    <location>
        <begin position="181"/>
        <end position="201"/>
    </location>
</feature>
<dbReference type="AlphaFoldDB" id="A0A915AZA1"/>
<protein>
    <submittedName>
        <fullName evidence="8">Transmembrane protein 120A</fullName>
    </submittedName>
</protein>
<name>A0A915AZA1_PARUN</name>
<reference evidence="8" key="1">
    <citation type="submission" date="2022-11" db="UniProtKB">
        <authorList>
            <consortium name="WormBaseParasite"/>
        </authorList>
    </citation>
    <scope>IDENTIFICATION</scope>
</reference>
<evidence type="ECO:0000256" key="6">
    <source>
        <dbReference type="SAM" id="Phobius"/>
    </source>
</evidence>
<keyword evidence="7" id="KW-1185">Reference proteome</keyword>
<keyword evidence="3 6" id="KW-0812">Transmembrane</keyword>
<organism evidence="7 8">
    <name type="scientific">Parascaris univalens</name>
    <name type="common">Nematode worm</name>
    <dbReference type="NCBI Taxonomy" id="6257"/>
    <lineage>
        <taxon>Eukaryota</taxon>
        <taxon>Metazoa</taxon>
        <taxon>Ecdysozoa</taxon>
        <taxon>Nematoda</taxon>
        <taxon>Chromadorea</taxon>
        <taxon>Rhabditida</taxon>
        <taxon>Spirurina</taxon>
        <taxon>Ascaridomorpha</taxon>
        <taxon>Ascaridoidea</taxon>
        <taxon>Ascarididae</taxon>
        <taxon>Parascaris</taxon>
    </lineage>
</organism>
<keyword evidence="4 6" id="KW-1133">Transmembrane helix</keyword>
<feature type="transmembrane region" description="Helical" evidence="6">
    <location>
        <begin position="311"/>
        <end position="332"/>
    </location>
</feature>
<dbReference type="Pfam" id="PF07851">
    <property type="entry name" value="TMEM120A-B"/>
    <property type="match status" value="1"/>
</dbReference>
<evidence type="ECO:0000256" key="4">
    <source>
        <dbReference type="ARBA" id="ARBA00022989"/>
    </source>
</evidence>
<feature type="transmembrane region" description="Helical" evidence="6">
    <location>
        <begin position="260"/>
        <end position="280"/>
    </location>
</feature>
<dbReference type="PANTHER" id="PTHR21433:SF0">
    <property type="entry name" value="TRANSMEMBRANE PROTEIN 120 HOMOLOG"/>
    <property type="match status" value="1"/>
</dbReference>
<dbReference type="Proteomes" id="UP000887569">
    <property type="component" value="Unplaced"/>
</dbReference>
<accession>A0A915AZA1</accession>
<dbReference type="GO" id="GO:0016020">
    <property type="term" value="C:membrane"/>
    <property type="evidence" value="ECO:0007669"/>
    <property type="project" value="UniProtKB-SubCell"/>
</dbReference>
<dbReference type="WBParaSite" id="PgR019_g086_t01">
    <property type="protein sequence ID" value="PgR019_g086_t01"/>
    <property type="gene ID" value="PgR019_g086"/>
</dbReference>
<dbReference type="PANTHER" id="PTHR21433">
    <property type="entry name" value="TRANSMEMBRANE PROTEIN INDUCED BY TUMOR NECROSIS FACTOR ALPHA"/>
    <property type="match status" value="1"/>
</dbReference>
<comment type="subcellular location">
    <subcellularLocation>
        <location evidence="1">Membrane</location>
        <topology evidence="1">Multi-pass membrane protein</topology>
    </subcellularLocation>
</comment>
<proteinExistence type="inferred from homology"/>
<comment type="similarity">
    <text evidence="2">Belongs to the TMEM120 family.</text>
</comment>
<evidence type="ECO:0000313" key="8">
    <source>
        <dbReference type="WBParaSite" id="PgR019_g086_t01"/>
    </source>
</evidence>
<keyword evidence="5 6" id="KW-0472">Membrane</keyword>